<name>L9Z5J8_9EURY</name>
<dbReference type="PATRIC" id="fig|1230459.4.peg.1732"/>
<proteinExistence type="predicted"/>
<keyword evidence="4" id="KW-1185">Reference proteome</keyword>
<evidence type="ECO:0000256" key="2">
    <source>
        <dbReference type="SAM" id="Phobius"/>
    </source>
</evidence>
<dbReference type="AlphaFoldDB" id="L9Z5J8"/>
<sequence>MGRLSSVLLKGLGVLLLAIVVLSVVGTIVGIALSVIAAVLSLVLTLAVLSVVVLAAVGLLSLFGSDSSTGSGSDTPAENRPGPEERVRSRYVDGDLDDEAFERELERVLDTEDRSTRPGVDGSRTRDPASERERLRDR</sequence>
<comment type="caution">
    <text evidence="3">The sequence shown here is derived from an EMBL/GenBank/DDBJ whole genome shotgun (WGS) entry which is preliminary data.</text>
</comment>
<feature type="compositionally biased region" description="Basic and acidic residues" evidence="1">
    <location>
        <begin position="81"/>
        <end position="93"/>
    </location>
</feature>
<dbReference type="Proteomes" id="UP000011592">
    <property type="component" value="Unassembled WGS sequence"/>
</dbReference>
<gene>
    <name evidence="3" type="ORF">C486_08670</name>
</gene>
<evidence type="ECO:0000313" key="4">
    <source>
        <dbReference type="Proteomes" id="UP000011592"/>
    </source>
</evidence>
<feature type="transmembrane region" description="Helical" evidence="2">
    <location>
        <begin position="12"/>
        <end position="36"/>
    </location>
</feature>
<feature type="region of interest" description="Disordered" evidence="1">
    <location>
        <begin position="63"/>
        <end position="138"/>
    </location>
</feature>
<feature type="transmembrane region" description="Helical" evidence="2">
    <location>
        <begin position="42"/>
        <end position="63"/>
    </location>
</feature>
<dbReference type="RefSeq" id="WP_008454994.1">
    <property type="nucleotide sequence ID" value="NZ_AOIJ01000046.1"/>
</dbReference>
<reference evidence="3 4" key="1">
    <citation type="journal article" date="2014" name="PLoS Genet.">
        <title>Phylogenetically driven sequencing of extremely halophilic archaea reveals strategies for static and dynamic osmo-response.</title>
        <authorList>
            <person name="Becker E.A."/>
            <person name="Seitzer P.M."/>
            <person name="Tritt A."/>
            <person name="Larsen D."/>
            <person name="Krusor M."/>
            <person name="Yao A.I."/>
            <person name="Wu D."/>
            <person name="Madern D."/>
            <person name="Eisen J.A."/>
            <person name="Darling A.E."/>
            <person name="Facciotti M.T."/>
        </authorList>
    </citation>
    <scope>NUCLEOTIDE SEQUENCE [LARGE SCALE GENOMIC DNA]</scope>
    <source>
        <strain evidence="3 4">JCM 14663</strain>
    </source>
</reference>
<evidence type="ECO:0000313" key="3">
    <source>
        <dbReference type="EMBL" id="ELY80463.1"/>
    </source>
</evidence>
<accession>L9Z5J8</accession>
<protein>
    <recommendedName>
        <fullName evidence="5">SHOCT domain-containing protein</fullName>
    </recommendedName>
</protein>
<feature type="compositionally biased region" description="Low complexity" evidence="1">
    <location>
        <begin position="63"/>
        <end position="75"/>
    </location>
</feature>
<evidence type="ECO:0008006" key="5">
    <source>
        <dbReference type="Google" id="ProtNLM"/>
    </source>
</evidence>
<feature type="compositionally biased region" description="Basic and acidic residues" evidence="1">
    <location>
        <begin position="123"/>
        <end position="138"/>
    </location>
</feature>
<keyword evidence="2" id="KW-1133">Transmembrane helix</keyword>
<dbReference type="EMBL" id="AOIJ01000046">
    <property type="protein sequence ID" value="ELY80463.1"/>
    <property type="molecule type" value="Genomic_DNA"/>
</dbReference>
<keyword evidence="2" id="KW-0812">Transmembrane</keyword>
<feature type="compositionally biased region" description="Basic and acidic residues" evidence="1">
    <location>
        <begin position="102"/>
        <end position="116"/>
    </location>
</feature>
<keyword evidence="2" id="KW-0472">Membrane</keyword>
<evidence type="ECO:0000256" key="1">
    <source>
        <dbReference type="SAM" id="MobiDB-lite"/>
    </source>
</evidence>
<organism evidence="3 4">
    <name type="scientific">Natrinema gari JCM 14663</name>
    <dbReference type="NCBI Taxonomy" id="1230459"/>
    <lineage>
        <taxon>Archaea</taxon>
        <taxon>Methanobacteriati</taxon>
        <taxon>Methanobacteriota</taxon>
        <taxon>Stenosarchaea group</taxon>
        <taxon>Halobacteria</taxon>
        <taxon>Halobacteriales</taxon>
        <taxon>Natrialbaceae</taxon>
        <taxon>Natrinema</taxon>
    </lineage>
</organism>